<accession>A0A8H5HW08</accession>
<evidence type="ECO:0000256" key="1">
    <source>
        <dbReference type="SAM" id="MobiDB-lite"/>
    </source>
</evidence>
<dbReference type="PANTHER" id="PTHR40635">
    <property type="match status" value="1"/>
</dbReference>
<feature type="compositionally biased region" description="Basic residues" evidence="1">
    <location>
        <begin position="146"/>
        <end position="156"/>
    </location>
</feature>
<protein>
    <submittedName>
        <fullName evidence="2">Uncharacterized protein</fullName>
    </submittedName>
</protein>
<proteinExistence type="predicted"/>
<sequence length="394" mass="43866">MKFHPRNPYYLRISKKDILPVHVYLDDRHLGWMSDIVLQHVSISMTDIWDGCRISSSSIILPKLQAESDANLGPGGPPSSKKATVETHRGDTYQFCYFLRKTQPHSVIVKTRTYNATVKNNHDFPLPPVPVTALKRKSKIGEKEASRKKRKTKGKGRAVEDSDPEDSFSSSEGDGDFELSESEVPPRKATVDRDGDTPMVDGDSIQNDGVVAHKSLKKKGVGHSKTVQFSLQIGEDEEEKPKPLLHLKYQGFKILGSCLCIVVEPWPLIRAPSRLPSVVNSTPRAPSIAPRNFVSAIETRARSKTPLFLPDPDERDRNETPFPNAIPVRPMQEPLHDRDDWNADGEIQDFDIGGMIEFSQVLNAVGDVRAGALDDEGDLEGEVLFGDADEVREL</sequence>
<dbReference type="OrthoDB" id="5374757at2759"/>
<organism evidence="2 3">
    <name type="scientific">Collybiopsis confluens</name>
    <dbReference type="NCBI Taxonomy" id="2823264"/>
    <lineage>
        <taxon>Eukaryota</taxon>
        <taxon>Fungi</taxon>
        <taxon>Dikarya</taxon>
        <taxon>Basidiomycota</taxon>
        <taxon>Agaricomycotina</taxon>
        <taxon>Agaricomycetes</taxon>
        <taxon>Agaricomycetidae</taxon>
        <taxon>Agaricales</taxon>
        <taxon>Marasmiineae</taxon>
        <taxon>Omphalotaceae</taxon>
        <taxon>Collybiopsis</taxon>
    </lineage>
</organism>
<dbReference type="AlphaFoldDB" id="A0A8H5HW08"/>
<reference evidence="2 3" key="1">
    <citation type="journal article" date="2020" name="ISME J.">
        <title>Uncovering the hidden diversity of litter-decomposition mechanisms in mushroom-forming fungi.</title>
        <authorList>
            <person name="Floudas D."/>
            <person name="Bentzer J."/>
            <person name="Ahren D."/>
            <person name="Johansson T."/>
            <person name="Persson P."/>
            <person name="Tunlid A."/>
        </authorList>
    </citation>
    <scope>NUCLEOTIDE SEQUENCE [LARGE SCALE GENOMIC DNA]</scope>
    <source>
        <strain evidence="2 3">CBS 406.79</strain>
    </source>
</reference>
<feature type="compositionally biased region" description="Basic and acidic residues" evidence="1">
    <location>
        <begin position="184"/>
        <end position="196"/>
    </location>
</feature>
<name>A0A8H5HW08_9AGAR</name>
<feature type="region of interest" description="Disordered" evidence="1">
    <location>
        <begin position="306"/>
        <end position="334"/>
    </location>
</feature>
<gene>
    <name evidence="2" type="ORF">D9757_002698</name>
</gene>
<evidence type="ECO:0000313" key="3">
    <source>
        <dbReference type="Proteomes" id="UP000518752"/>
    </source>
</evidence>
<dbReference type="Proteomes" id="UP000518752">
    <property type="component" value="Unassembled WGS sequence"/>
</dbReference>
<feature type="region of interest" description="Disordered" evidence="1">
    <location>
        <begin position="119"/>
        <end position="208"/>
    </location>
</feature>
<dbReference type="EMBL" id="JAACJN010000014">
    <property type="protein sequence ID" value="KAF5390582.1"/>
    <property type="molecule type" value="Genomic_DNA"/>
</dbReference>
<dbReference type="PANTHER" id="PTHR40635:SF1">
    <property type="match status" value="1"/>
</dbReference>
<evidence type="ECO:0000313" key="2">
    <source>
        <dbReference type="EMBL" id="KAF5390582.1"/>
    </source>
</evidence>
<comment type="caution">
    <text evidence="2">The sequence shown here is derived from an EMBL/GenBank/DDBJ whole genome shotgun (WGS) entry which is preliminary data.</text>
</comment>
<keyword evidence="3" id="KW-1185">Reference proteome</keyword>